<dbReference type="AlphaFoldDB" id="A0A1I5TXN9"/>
<dbReference type="Pfam" id="PF13618">
    <property type="entry name" value="Gluconate_2-dh3"/>
    <property type="match status" value="1"/>
</dbReference>
<dbReference type="STRING" id="1079859.SAMN04515674_106239"/>
<keyword evidence="2" id="KW-1185">Reference proteome</keyword>
<accession>A0A1I5TXN9</accession>
<evidence type="ECO:0000313" key="2">
    <source>
        <dbReference type="Proteomes" id="UP000199306"/>
    </source>
</evidence>
<dbReference type="EMBL" id="FOXH01000006">
    <property type="protein sequence ID" value="SFP87387.1"/>
    <property type="molecule type" value="Genomic_DNA"/>
</dbReference>
<dbReference type="Proteomes" id="UP000199306">
    <property type="component" value="Unassembled WGS sequence"/>
</dbReference>
<gene>
    <name evidence="1" type="ORF">SAMN04515674_106239</name>
</gene>
<dbReference type="RefSeq" id="WP_092017492.1">
    <property type="nucleotide sequence ID" value="NZ_FOXH01000006.1"/>
</dbReference>
<sequence length="207" mass="23080">MERREVIKNIALMLGGTFSAPTLMAMNHWEQSTRPVSGVSAFSLTENQQKIVAEIAEAIIPRTGTAGEASPGAKDVGVPAFIEMMLKDCYAQPEHLSFMEGLTSIEQAKFLEMNASERLGVLKYLEQETKAEMKARQVKQTKMGDNDDHEDIKKVSKGLPFWRLIKELTLLGYFTSEGGIKASFEYVQIPGKLENIKLKPGQKSYAY</sequence>
<organism evidence="1 2">
    <name type="scientific">Pseudarcicella hirudinis</name>
    <dbReference type="NCBI Taxonomy" id="1079859"/>
    <lineage>
        <taxon>Bacteria</taxon>
        <taxon>Pseudomonadati</taxon>
        <taxon>Bacteroidota</taxon>
        <taxon>Cytophagia</taxon>
        <taxon>Cytophagales</taxon>
        <taxon>Flectobacillaceae</taxon>
        <taxon>Pseudarcicella</taxon>
    </lineage>
</organism>
<name>A0A1I5TXN9_9BACT</name>
<reference evidence="1 2" key="1">
    <citation type="submission" date="2016-10" db="EMBL/GenBank/DDBJ databases">
        <authorList>
            <person name="de Groot N.N."/>
        </authorList>
    </citation>
    <scope>NUCLEOTIDE SEQUENCE [LARGE SCALE GENOMIC DNA]</scope>
    <source>
        <strain evidence="2">E92,LMG 26720,CCM 7988</strain>
    </source>
</reference>
<proteinExistence type="predicted"/>
<protein>
    <submittedName>
        <fullName evidence="1">Gluconate 2-dehydrogenase subunit 3</fullName>
    </submittedName>
</protein>
<dbReference type="OrthoDB" id="6385145at2"/>
<dbReference type="InterPro" id="IPR027056">
    <property type="entry name" value="Gluconate_2DH_su3"/>
</dbReference>
<evidence type="ECO:0000313" key="1">
    <source>
        <dbReference type="EMBL" id="SFP87387.1"/>
    </source>
</evidence>